<feature type="repeat" description="WD" evidence="3">
    <location>
        <begin position="1075"/>
        <end position="1109"/>
    </location>
</feature>
<dbReference type="Gene3D" id="3.40.50.300">
    <property type="entry name" value="P-loop containing nucleotide triphosphate hydrolases"/>
    <property type="match status" value="1"/>
</dbReference>
<feature type="repeat" description="WD" evidence="3">
    <location>
        <begin position="1111"/>
        <end position="1152"/>
    </location>
</feature>
<accession>A0A0B7FLA9</accession>
<evidence type="ECO:0000313" key="6">
    <source>
        <dbReference type="Proteomes" id="UP000059188"/>
    </source>
</evidence>
<dbReference type="InterPro" id="IPR015943">
    <property type="entry name" value="WD40/YVTN_repeat-like_dom_sf"/>
</dbReference>
<dbReference type="InterPro" id="IPR027417">
    <property type="entry name" value="P-loop_NTPase"/>
</dbReference>
<feature type="repeat" description="WD" evidence="3">
    <location>
        <begin position="1328"/>
        <end position="1369"/>
    </location>
</feature>
<dbReference type="CDD" id="cd00200">
    <property type="entry name" value="WD40"/>
    <property type="match status" value="2"/>
</dbReference>
<dbReference type="Gene3D" id="2.130.10.10">
    <property type="entry name" value="YVTN repeat-like/Quinoprotein amine dehydrogenase"/>
    <property type="match status" value="6"/>
</dbReference>
<dbReference type="PANTHER" id="PTHR44019:SF8">
    <property type="entry name" value="POC1 CENTRIOLAR PROTEIN HOMOLOG"/>
    <property type="match status" value="1"/>
</dbReference>
<feature type="domain" description="NACHT" evidence="4">
    <location>
        <begin position="232"/>
        <end position="377"/>
    </location>
</feature>
<evidence type="ECO:0000259" key="4">
    <source>
        <dbReference type="PROSITE" id="PS50837"/>
    </source>
</evidence>
<dbReference type="InterPro" id="IPR019775">
    <property type="entry name" value="WD40_repeat_CS"/>
</dbReference>
<dbReference type="PROSITE" id="PS00678">
    <property type="entry name" value="WD_REPEATS_1"/>
    <property type="match status" value="5"/>
</dbReference>
<dbReference type="InterPro" id="IPR056884">
    <property type="entry name" value="NPHP3-like_N"/>
</dbReference>
<dbReference type="InterPro" id="IPR036322">
    <property type="entry name" value="WD40_repeat_dom_sf"/>
</dbReference>
<dbReference type="OrthoDB" id="3266532at2759"/>
<protein>
    <submittedName>
        <fullName evidence="5">Putative WD repeat-containing protein alr2800</fullName>
    </submittedName>
</protein>
<gene>
    <name evidence="5" type="ORF">RSOLAG1IB_08787</name>
</gene>
<dbReference type="SUPFAM" id="SSF50998">
    <property type="entry name" value="Quinoprotein alcohol dehydrogenase-like"/>
    <property type="match status" value="1"/>
</dbReference>
<keyword evidence="1 3" id="KW-0853">WD repeat</keyword>
<reference evidence="5 6" key="1">
    <citation type="submission" date="2014-11" db="EMBL/GenBank/DDBJ databases">
        <authorList>
            <person name="Wibberg Daniel"/>
        </authorList>
    </citation>
    <scope>NUCLEOTIDE SEQUENCE [LARGE SCALE GENOMIC DNA]</scope>
    <source>
        <strain evidence="5">Rhizoctonia solani AG1-IB 7/3/14</strain>
    </source>
</reference>
<dbReference type="SMART" id="SM00320">
    <property type="entry name" value="WD40"/>
    <property type="match status" value="13"/>
</dbReference>
<feature type="repeat" description="WD" evidence="3">
    <location>
        <begin position="940"/>
        <end position="981"/>
    </location>
</feature>
<dbReference type="STRING" id="1108050.A0A0B7FLA9"/>
<feature type="repeat" description="WD" evidence="3">
    <location>
        <begin position="1239"/>
        <end position="1280"/>
    </location>
</feature>
<evidence type="ECO:0000256" key="2">
    <source>
        <dbReference type="ARBA" id="ARBA00022737"/>
    </source>
</evidence>
<organism evidence="5 6">
    <name type="scientific">Thanatephorus cucumeris (strain AG1-IB / isolate 7/3/14)</name>
    <name type="common">Lettuce bottom rot fungus</name>
    <name type="synonym">Rhizoctonia solani</name>
    <dbReference type="NCBI Taxonomy" id="1108050"/>
    <lineage>
        <taxon>Eukaryota</taxon>
        <taxon>Fungi</taxon>
        <taxon>Dikarya</taxon>
        <taxon>Basidiomycota</taxon>
        <taxon>Agaricomycotina</taxon>
        <taxon>Agaricomycetes</taxon>
        <taxon>Cantharellales</taxon>
        <taxon>Ceratobasidiaceae</taxon>
        <taxon>Rhizoctonia</taxon>
        <taxon>Rhizoctonia solani AG-1</taxon>
    </lineage>
</organism>
<feature type="repeat" description="WD" evidence="3">
    <location>
        <begin position="1154"/>
        <end position="1195"/>
    </location>
</feature>
<name>A0A0B7FLA9_THACB</name>
<sequence>MSMLLLRDSLARSKTKWKRWMNTGSKRAATVAATAGQSVWPGITSLLSQLESTTDMFSPLKSAIEGLSRLVETYERVSGKQSEFIELRERINKILEDISAHIESPADSIMTKSVRLICLDIETEVNIMERKQGYQTGRRFLDAVVEQDEVIDCCRRVHAHLERLTLNLNLGIMKGVNEQVLENRLARISPSMLASYNSAESDTIKRRSCTPGTRQPQIDMLLEWARTPDSGKTCWMNGMAGTGKTTIAYTICSLLERDCQLGTSFFCSRTIPECRLVKYIIPTIAYQLARFSLPFRCALGKALEQDPDAHTRALSAQYQKLIAEPLTEVQQALPADLIVVIDALDECEGEDNISQIMDQLLSTTDIIHIRFLVSSRPEKQIAQRMAGRLSEHDDTRLVLHDLDRSTVRTDIEAYMRAELKNVPLCDTQWPLIVDCCGELFIYASTVCRYVQNAHENRSLNEAVVVVTSSGSGPETENMIDDLYSTVLDAANNSTEMNNTDKQRMNEVLQTVVCAMEPMCVDVIASLLGLESGDRVYRLLAPLRSVLNVTKGTGIVTTLHASFADFMLSTGRSAKFHCQASIRHTKMAEACLQVIEASKRKFNVCALPSSYLLDHEVEGLEEKKSQSISAELVYACRHWSGHLSLSQGSPGLINCVHHFYSARLLLWMEIINLTKKMRYATLTMQGAEKWCIEKKAPEGLIRLAGDASQFVSTYANHPVSQSTPHIYTSMLPFWPQSRPISTLYMPRTSGLVRPTGTAIDRRQLALIATWEVSNYEVGLMSLTADGTRLAAPGRGSIEVYDTATGGCVLSLTNVHTFHVHWAAISPESTSVVFSRRGGIPYIWDIRNGDTVLKLLPDGVSGVRSIAFSSDGTRVACGLENGEAYIEALHGATNSIGPLKVHDGWVRSVAFSPNGLHLASGSWESTIRVWDLRTGQPVGEPFRGHVNTVWSLSYSCDGSRLASASSDKTIRVWDPQTGKTVLGPLKGHSSIILCVAFSSSGAHVASGSGDRTIRVYDAHTGHTVLGPLHGHNYPVNSVIFSPDCTRLFSCSDDGTVRIWNVQYLGVSAASSMAQVGISSIRYSHSGARVVSGSYDGSIHVWDVRTSEMMLGPLRDHEGAIQCLDYSPDDQYIASGLHNNTLQIWDTSTGKVAHRPMQRHSDLVVCVRFSADGSSVVSCSYDGTVRLWDVNTGEQTKQLFNEESAITSVCISPEGHWVAFGSQGGKIRVLDVHTGNTQVGPIDAHTYCVNSVEFSPNGKRLASGSSDESVRIWDTLTGKQLAVCGDHGGSHSGPIKCVAFSPSGLYIASCSIDRTVRIWDGQSGKLVLGPLTGHTATISGVHFSPDGSHIVSCSHDATIRFWDMSSVTTSLQGYRTTSTGEEVAHSSNNDIASVLWSLDDEGWVIDSYHRRLVWVPPDLRTSLALPPTSSIIADQGYYRLETDGCMIGDNWMECYEP</sequence>
<proteinExistence type="predicted"/>
<dbReference type="PRINTS" id="PR00320">
    <property type="entry name" value="GPROTEINBRPT"/>
</dbReference>
<dbReference type="Pfam" id="PF24883">
    <property type="entry name" value="NPHP3_N"/>
    <property type="match status" value="1"/>
</dbReference>
<dbReference type="PROSITE" id="PS50082">
    <property type="entry name" value="WD_REPEATS_2"/>
    <property type="match status" value="10"/>
</dbReference>
<dbReference type="InterPro" id="IPR020472">
    <property type="entry name" value="WD40_PAC1"/>
</dbReference>
<feature type="repeat" description="WD" evidence="3">
    <location>
        <begin position="1026"/>
        <end position="1060"/>
    </location>
</feature>
<dbReference type="SUPFAM" id="SSF52540">
    <property type="entry name" value="P-loop containing nucleoside triphosphate hydrolases"/>
    <property type="match status" value="1"/>
</dbReference>
<feature type="repeat" description="WD" evidence="3">
    <location>
        <begin position="983"/>
        <end position="1024"/>
    </location>
</feature>
<evidence type="ECO:0000256" key="1">
    <source>
        <dbReference type="ARBA" id="ARBA00022574"/>
    </source>
</evidence>
<keyword evidence="2" id="KW-0677">Repeat</keyword>
<dbReference type="PROSITE" id="PS50294">
    <property type="entry name" value="WD_REPEATS_REGION"/>
    <property type="match status" value="10"/>
</dbReference>
<evidence type="ECO:0000313" key="5">
    <source>
        <dbReference type="EMBL" id="CEL58741.1"/>
    </source>
</evidence>
<feature type="repeat" description="WD" evidence="3">
    <location>
        <begin position="1285"/>
        <end position="1326"/>
    </location>
</feature>
<dbReference type="SUPFAM" id="SSF50978">
    <property type="entry name" value="WD40 repeat-like"/>
    <property type="match status" value="1"/>
</dbReference>
<evidence type="ECO:0000256" key="3">
    <source>
        <dbReference type="PROSITE-ProRule" id="PRU00221"/>
    </source>
</evidence>
<dbReference type="Pfam" id="PF00400">
    <property type="entry name" value="WD40"/>
    <property type="match status" value="11"/>
</dbReference>
<dbReference type="InterPro" id="IPR050505">
    <property type="entry name" value="WDR55/POC1"/>
</dbReference>
<dbReference type="PROSITE" id="PS50837">
    <property type="entry name" value="NACHT"/>
    <property type="match status" value="1"/>
</dbReference>
<dbReference type="InterPro" id="IPR001680">
    <property type="entry name" value="WD40_rpt"/>
</dbReference>
<dbReference type="EMBL" id="LN679133">
    <property type="protein sequence ID" value="CEL58741.1"/>
    <property type="molecule type" value="Genomic_DNA"/>
</dbReference>
<dbReference type="InterPro" id="IPR007111">
    <property type="entry name" value="NACHT_NTPase"/>
</dbReference>
<dbReference type="InterPro" id="IPR011047">
    <property type="entry name" value="Quinoprotein_ADH-like_sf"/>
</dbReference>
<keyword evidence="6" id="KW-1185">Reference proteome</keyword>
<dbReference type="PANTHER" id="PTHR44019">
    <property type="entry name" value="WD REPEAT-CONTAINING PROTEIN 55"/>
    <property type="match status" value="1"/>
</dbReference>
<dbReference type="Proteomes" id="UP000059188">
    <property type="component" value="Unassembled WGS sequence"/>
</dbReference>
<feature type="repeat" description="WD" evidence="3">
    <location>
        <begin position="897"/>
        <end position="938"/>
    </location>
</feature>